<name>A0A1J5R619_9ZZZZ</name>
<dbReference type="Pfam" id="PF00753">
    <property type="entry name" value="Lactamase_B"/>
    <property type="match status" value="1"/>
</dbReference>
<dbReference type="EMBL" id="MLJW01000420">
    <property type="protein sequence ID" value="OIQ87487.1"/>
    <property type="molecule type" value="Genomic_DNA"/>
</dbReference>
<organism evidence="2">
    <name type="scientific">mine drainage metagenome</name>
    <dbReference type="NCBI Taxonomy" id="410659"/>
    <lineage>
        <taxon>unclassified sequences</taxon>
        <taxon>metagenomes</taxon>
        <taxon>ecological metagenomes</taxon>
    </lineage>
</organism>
<dbReference type="Gene3D" id="3.60.15.10">
    <property type="entry name" value="Ribonuclease Z/Hydroxyacylglutathione hydrolase-like"/>
    <property type="match status" value="1"/>
</dbReference>
<sequence length="357" mass="39584">MQRNLAGTVGRRNSDMPLHYPIEQQPEAGATIDVLPGLRWVRMPLPFALDHINLWLIEDGLGESDLPLWTAVDTGVAVDDIRNCWRRLLPDHPLRRQIVTHCHPDHLGLAAWLERETGAPLTITLGEYTTAQMIHAQIGGFGIAAMLELFRHHGLEESWLEALALRGNVYKQVVPEIPATYRRLFPDEDIAIGDHTWRVIIGYGHAPEHAALHCEELRILISGDMLLPRISTNMSVVAPNPDGNPLGLFLDSIAGFKTLPADTLVLPSHGRPFRGLHERIAELEAHHRDRCADLLAACAAPKSAAELIPVLFPREIKDPHQIMFAMGEAMAHLNYLEQAGALSRSIDSGCTRFIASP</sequence>
<comment type="caution">
    <text evidence="2">The sequence shown here is derived from an EMBL/GenBank/DDBJ whole genome shotgun (WGS) entry which is preliminary data.</text>
</comment>
<dbReference type="InterPro" id="IPR001279">
    <property type="entry name" value="Metallo-B-lactamas"/>
</dbReference>
<gene>
    <name evidence="2" type="ORF">GALL_306540</name>
</gene>
<dbReference type="AlphaFoldDB" id="A0A1J5R619"/>
<protein>
    <submittedName>
        <fullName evidence="2">Metallo-beta-lactamase superfamily protein</fullName>
    </submittedName>
</protein>
<dbReference type="Gene3D" id="1.10.10.10">
    <property type="entry name" value="Winged helix-like DNA-binding domain superfamily/Winged helix DNA-binding domain"/>
    <property type="match status" value="1"/>
</dbReference>
<reference evidence="2" key="1">
    <citation type="submission" date="2016-10" db="EMBL/GenBank/DDBJ databases">
        <title>Sequence of Gallionella enrichment culture.</title>
        <authorList>
            <person name="Poehlein A."/>
            <person name="Muehling M."/>
            <person name="Daniel R."/>
        </authorList>
    </citation>
    <scope>NUCLEOTIDE SEQUENCE</scope>
</reference>
<accession>A0A1J5R619</accession>
<dbReference type="PANTHER" id="PTHR23131">
    <property type="entry name" value="ENDORIBONUCLEASE LACTB2"/>
    <property type="match status" value="1"/>
</dbReference>
<dbReference type="InterPro" id="IPR036866">
    <property type="entry name" value="RibonucZ/Hydroxyglut_hydro"/>
</dbReference>
<feature type="domain" description="Metallo-beta-lactamase" evidence="1">
    <location>
        <begin position="51"/>
        <end position="269"/>
    </location>
</feature>
<dbReference type="SMART" id="SM00849">
    <property type="entry name" value="Lactamase_B"/>
    <property type="match status" value="1"/>
</dbReference>
<dbReference type="PANTHER" id="PTHR23131:SF4">
    <property type="entry name" value="METALLO-BETA-LACTAMASE SUPERFAMILY POTEIN"/>
    <property type="match status" value="1"/>
</dbReference>
<dbReference type="InterPro" id="IPR048933">
    <property type="entry name" value="B_lactamase-like_C"/>
</dbReference>
<dbReference type="Pfam" id="PF21221">
    <property type="entry name" value="B_lactamase-like_C"/>
    <property type="match status" value="1"/>
</dbReference>
<dbReference type="InterPro" id="IPR050662">
    <property type="entry name" value="Sec-metab_biosynth-thioest"/>
</dbReference>
<proteinExistence type="predicted"/>
<dbReference type="SUPFAM" id="SSF56281">
    <property type="entry name" value="Metallo-hydrolase/oxidoreductase"/>
    <property type="match status" value="1"/>
</dbReference>
<dbReference type="InterPro" id="IPR036388">
    <property type="entry name" value="WH-like_DNA-bd_sf"/>
</dbReference>
<evidence type="ECO:0000313" key="2">
    <source>
        <dbReference type="EMBL" id="OIQ87487.1"/>
    </source>
</evidence>
<evidence type="ECO:0000259" key="1">
    <source>
        <dbReference type="SMART" id="SM00849"/>
    </source>
</evidence>